<dbReference type="Gene3D" id="1.10.10.60">
    <property type="entry name" value="Homeodomain-like"/>
    <property type="match status" value="2"/>
</dbReference>
<comment type="caution">
    <text evidence="5">The sequence shown here is derived from an EMBL/GenBank/DDBJ whole genome shotgun (WGS) entry which is preliminary data.</text>
</comment>
<keyword evidence="6" id="KW-1185">Reference proteome</keyword>
<evidence type="ECO:0000256" key="2">
    <source>
        <dbReference type="ARBA" id="ARBA00023125"/>
    </source>
</evidence>
<organism evidence="5 6">
    <name type="scientific">Paenibacillus phytohabitans</name>
    <dbReference type="NCBI Taxonomy" id="2654978"/>
    <lineage>
        <taxon>Bacteria</taxon>
        <taxon>Bacillati</taxon>
        <taxon>Bacillota</taxon>
        <taxon>Bacilli</taxon>
        <taxon>Bacillales</taxon>
        <taxon>Paenibacillaceae</taxon>
        <taxon>Paenibacillus</taxon>
    </lineage>
</organism>
<reference evidence="5 6" key="1">
    <citation type="submission" date="2019-10" db="EMBL/GenBank/DDBJ databases">
        <title>Description of Paenibacillus terricola sp. nov.</title>
        <authorList>
            <person name="Carlier A."/>
            <person name="Qi S."/>
        </authorList>
    </citation>
    <scope>NUCLEOTIDE SEQUENCE [LARGE SCALE GENOMIC DNA]</scope>
    <source>
        <strain evidence="5 6">LMG 31459</strain>
    </source>
</reference>
<dbReference type="InterPro" id="IPR011051">
    <property type="entry name" value="RmlC_Cupin_sf"/>
</dbReference>
<dbReference type="PANTHER" id="PTHR43280:SF29">
    <property type="entry name" value="ARAC-FAMILY TRANSCRIPTIONAL REGULATOR"/>
    <property type="match status" value="1"/>
</dbReference>
<keyword evidence="1" id="KW-0805">Transcription regulation</keyword>
<dbReference type="Gene3D" id="2.60.120.10">
    <property type="entry name" value="Jelly Rolls"/>
    <property type="match status" value="1"/>
</dbReference>
<dbReference type="InterPro" id="IPR018062">
    <property type="entry name" value="HTH_AraC-typ_CS"/>
</dbReference>
<dbReference type="InterPro" id="IPR009057">
    <property type="entry name" value="Homeodomain-like_sf"/>
</dbReference>
<dbReference type="Pfam" id="PF12833">
    <property type="entry name" value="HTH_18"/>
    <property type="match status" value="1"/>
</dbReference>
<dbReference type="Proteomes" id="UP000596857">
    <property type="component" value="Unassembled WGS sequence"/>
</dbReference>
<dbReference type="PROSITE" id="PS01124">
    <property type="entry name" value="HTH_ARAC_FAMILY_2"/>
    <property type="match status" value="1"/>
</dbReference>
<gene>
    <name evidence="5" type="ORF">GC101_23030</name>
</gene>
<feature type="domain" description="HTH araC/xylS-type" evidence="4">
    <location>
        <begin position="177"/>
        <end position="275"/>
    </location>
</feature>
<keyword evidence="2" id="KW-0238">DNA-binding</keyword>
<evidence type="ECO:0000313" key="6">
    <source>
        <dbReference type="Proteomes" id="UP000596857"/>
    </source>
</evidence>
<dbReference type="InterPro" id="IPR020449">
    <property type="entry name" value="Tscrpt_reg_AraC-type_HTH"/>
</dbReference>
<dbReference type="PRINTS" id="PR00032">
    <property type="entry name" value="HTHARAC"/>
</dbReference>
<dbReference type="InterPro" id="IPR018060">
    <property type="entry name" value="HTH_AraC"/>
</dbReference>
<keyword evidence="3" id="KW-0804">Transcription</keyword>
<dbReference type="SUPFAM" id="SSF46689">
    <property type="entry name" value="Homeodomain-like"/>
    <property type="match status" value="2"/>
</dbReference>
<dbReference type="PANTHER" id="PTHR43280">
    <property type="entry name" value="ARAC-FAMILY TRANSCRIPTIONAL REGULATOR"/>
    <property type="match status" value="1"/>
</dbReference>
<proteinExistence type="predicted"/>
<dbReference type="RefSeq" id="WP_171719180.1">
    <property type="nucleotide sequence ID" value="NZ_WHOB01000068.1"/>
</dbReference>
<dbReference type="SUPFAM" id="SSF51182">
    <property type="entry name" value="RmlC-like cupins"/>
    <property type="match status" value="1"/>
</dbReference>
<name>A0ABX1YNQ9_9BACL</name>
<sequence length="284" mass="32283">MKKDVDGIAREFAEGSLTIKNVSLGALKLNVSYPENTSDDPISFSGLLFVIKGKATFKFDDIVYELTAGHAVHGAAGMQLRHHVKGPEDLEYLLVHYELWEPGSEIARDRRYDKTSYLLNYGDHAAMTEKMYLLNQAWHTPGNITSVRCKELFFGILHDMLSAARGGSVQPNHGDIEGIIAYIQRFYMENHSVESLAARCGMKAKRFSYLFNKYTGRFPIDYLIRHRLDRAKQLLAASDCAIYQVAESVGYADTHYFSRLFKKYEGCSPGEYRSRLGNRPLLFR</sequence>
<evidence type="ECO:0000256" key="3">
    <source>
        <dbReference type="ARBA" id="ARBA00023163"/>
    </source>
</evidence>
<evidence type="ECO:0000313" key="5">
    <source>
        <dbReference type="EMBL" id="NOU81741.1"/>
    </source>
</evidence>
<evidence type="ECO:0000259" key="4">
    <source>
        <dbReference type="PROSITE" id="PS01124"/>
    </source>
</evidence>
<protein>
    <submittedName>
        <fullName evidence="5">Helix-turn-helix domain-containing protein</fullName>
    </submittedName>
</protein>
<dbReference type="SMART" id="SM00342">
    <property type="entry name" value="HTH_ARAC"/>
    <property type="match status" value="1"/>
</dbReference>
<accession>A0ABX1YNQ9</accession>
<dbReference type="EMBL" id="WHOB01000068">
    <property type="protein sequence ID" value="NOU81741.1"/>
    <property type="molecule type" value="Genomic_DNA"/>
</dbReference>
<dbReference type="InterPro" id="IPR014710">
    <property type="entry name" value="RmlC-like_jellyroll"/>
</dbReference>
<dbReference type="PROSITE" id="PS00041">
    <property type="entry name" value="HTH_ARAC_FAMILY_1"/>
    <property type="match status" value="1"/>
</dbReference>
<evidence type="ECO:0000256" key="1">
    <source>
        <dbReference type="ARBA" id="ARBA00023015"/>
    </source>
</evidence>